<protein>
    <recommendedName>
        <fullName evidence="1">Nitroreductase domain-containing protein</fullName>
    </recommendedName>
</protein>
<comment type="caution">
    <text evidence="2">The sequence shown here is derived from an EMBL/GenBank/DDBJ whole genome shotgun (WGS) entry which is preliminary data.</text>
</comment>
<dbReference type="InterPro" id="IPR020051">
    <property type="entry name" value="SagB-type_dehydrogenase"/>
</dbReference>
<dbReference type="AlphaFoldDB" id="M1YW36"/>
<dbReference type="InterPro" id="IPR000415">
    <property type="entry name" value="Nitroreductase-like"/>
</dbReference>
<evidence type="ECO:0000259" key="1">
    <source>
        <dbReference type="Pfam" id="PF00881"/>
    </source>
</evidence>
<dbReference type="STRING" id="1266370.NITGR_150032"/>
<organism evidence="2 3">
    <name type="scientific">Nitrospina gracilis (strain 3/211)</name>
    <dbReference type="NCBI Taxonomy" id="1266370"/>
    <lineage>
        <taxon>Bacteria</taxon>
        <taxon>Pseudomonadati</taxon>
        <taxon>Nitrospinota/Tectimicrobiota group</taxon>
        <taxon>Nitrospinota</taxon>
        <taxon>Nitrospinia</taxon>
        <taxon>Nitrospinales</taxon>
        <taxon>Nitrospinaceae</taxon>
        <taxon>Nitrospina</taxon>
    </lineage>
</organism>
<sequence>MEAWLDMADILKPVIALGPRKDPEKVSLSELYNENTKLHPDLLAGMIPSSFSRTELVAMTHGYKQYSHVKKVKLIPKEELGTSDRPFDETIATRRSIRDFGETPLSLLELSKVLHQSYGITGQMPIPGGGVQTLRSAPSGGGLYPAEIYLAVRRVESVEPGIYHYNVPRHELELLVPGDPTDAAYEACCNQEHVRRAGVVVMISGVFQRTKRKYGERGYRYVLLDVGHLGQNIYLSCHNMGLAVMTTCGFFDDIANDLLRLDGVDETMLYVAFFGKRK</sequence>
<feature type="domain" description="Nitroreductase" evidence="1">
    <location>
        <begin position="91"/>
        <end position="275"/>
    </location>
</feature>
<dbReference type="SUPFAM" id="SSF55469">
    <property type="entry name" value="FMN-dependent nitroreductase-like"/>
    <property type="match status" value="1"/>
</dbReference>
<dbReference type="NCBIfam" id="TIGR03605">
    <property type="entry name" value="antibiot_sagB"/>
    <property type="match status" value="1"/>
</dbReference>
<dbReference type="CDD" id="cd02142">
    <property type="entry name" value="McbC_SagB-like_oxidoreductase"/>
    <property type="match status" value="1"/>
</dbReference>
<dbReference type="PANTHER" id="PTHR43745">
    <property type="entry name" value="NITROREDUCTASE MJ1384-RELATED"/>
    <property type="match status" value="1"/>
</dbReference>
<keyword evidence="3" id="KW-1185">Reference proteome</keyword>
<proteinExistence type="predicted"/>
<dbReference type="Gene3D" id="3.40.109.10">
    <property type="entry name" value="NADH Oxidase"/>
    <property type="match status" value="1"/>
</dbReference>
<dbReference type="InParanoid" id="M1YW36"/>
<dbReference type="HOGENOM" id="CLU_059362_2_1_0"/>
<evidence type="ECO:0000313" key="3">
    <source>
        <dbReference type="Proteomes" id="UP000011704"/>
    </source>
</evidence>
<dbReference type="PANTHER" id="PTHR43745:SF2">
    <property type="entry name" value="NITROREDUCTASE MJ1384-RELATED"/>
    <property type="match status" value="1"/>
</dbReference>
<reference evidence="2 3" key="1">
    <citation type="journal article" date="2013" name="Front. Microbiol.">
        <title>The genome of Nitrospina gracilis illuminates the metabolism and evolution of the major marine nitrite oxidizer.</title>
        <authorList>
            <person name="Luecker S."/>
            <person name="Nowka B."/>
            <person name="Rattei T."/>
            <person name="Spieck E."/>
            <person name="and Daims H."/>
        </authorList>
    </citation>
    <scope>NUCLEOTIDE SEQUENCE [LARGE SCALE GENOMIC DNA]</scope>
    <source>
        <strain evidence="2 3">3/211</strain>
    </source>
</reference>
<dbReference type="Pfam" id="PF00881">
    <property type="entry name" value="Nitroreductase"/>
    <property type="match status" value="1"/>
</dbReference>
<accession>M1YW36</accession>
<dbReference type="Proteomes" id="UP000011704">
    <property type="component" value="Unassembled WGS sequence"/>
</dbReference>
<dbReference type="GO" id="GO:0016491">
    <property type="term" value="F:oxidoreductase activity"/>
    <property type="evidence" value="ECO:0007669"/>
    <property type="project" value="InterPro"/>
</dbReference>
<dbReference type="InterPro" id="IPR029479">
    <property type="entry name" value="Nitroreductase"/>
</dbReference>
<dbReference type="EMBL" id="CAQJ01000017">
    <property type="protein sequence ID" value="CCQ89664.1"/>
    <property type="molecule type" value="Genomic_DNA"/>
</dbReference>
<dbReference type="InterPro" id="IPR052544">
    <property type="entry name" value="Bacteriocin_Proc_Enz"/>
</dbReference>
<gene>
    <name evidence="2" type="ORF">NITGR_150032</name>
</gene>
<evidence type="ECO:0000313" key="2">
    <source>
        <dbReference type="EMBL" id="CCQ89664.1"/>
    </source>
</evidence>
<name>M1YW36_NITG3</name>